<proteinExistence type="predicted"/>
<dbReference type="KEGG" id="vg:77954060"/>
<sequence length="38" mass="4444">MIDLLEEDVDLELDPREYVCPTCRLTHWRGAPDPCDRA</sequence>
<evidence type="ECO:0000313" key="2">
    <source>
        <dbReference type="Proteomes" id="UP000594072"/>
    </source>
</evidence>
<name>A0A7M1CL66_9CAUD</name>
<protein>
    <submittedName>
        <fullName evidence="1">Uncharacterized protein</fullName>
    </submittedName>
</protein>
<dbReference type="EMBL" id="MT889376">
    <property type="protein sequence ID" value="QOP65170.1"/>
    <property type="molecule type" value="Genomic_DNA"/>
</dbReference>
<evidence type="ECO:0000313" key="1">
    <source>
        <dbReference type="EMBL" id="QOP65170.1"/>
    </source>
</evidence>
<keyword evidence="2" id="KW-1185">Reference proteome</keyword>
<dbReference type="RefSeq" id="YP_010677676.1">
    <property type="nucleotide sequence ID" value="NC_071024.1"/>
</dbReference>
<accession>A0A7M1CL66</accession>
<reference evidence="2" key="1">
    <citation type="submission" date="2020-08" db="EMBL/GenBank/DDBJ databases">
        <authorList>
            <person name="Jean-Baptiste R."/>
            <person name="Gibb B.P."/>
            <person name="Hussain S.I."/>
            <person name="Kamruzzaman M.A."/>
            <person name="Mosfique B."/>
            <person name="McPherson K.A."/>
            <person name="LaCorte G.A."/>
            <person name="Khan M.A."/>
            <person name="Chohan S."/>
            <person name="Le T.Q."/>
            <person name="Hernandez K.M."/>
            <person name="Mata K."/>
            <person name="Percy M."/>
            <person name="Ball S.L."/>
            <person name="Garlena R.A."/>
            <person name="Russell D.A."/>
            <person name="Pope W.H."/>
            <person name="Jacobs-Sera D."/>
            <person name="Hatfull G.F."/>
        </authorList>
    </citation>
    <scope>NUCLEOTIDE SEQUENCE [LARGE SCALE GENOMIC DNA]</scope>
</reference>
<dbReference type="Proteomes" id="UP000594072">
    <property type="component" value="Segment"/>
</dbReference>
<gene>
    <name evidence="1" type="primary">42</name>
    <name evidence="1" type="ORF">SEA_PHIVES_42</name>
</gene>
<dbReference type="GeneID" id="77954060"/>
<organism evidence="1 2">
    <name type="scientific">Arthrobacter phage Phives</name>
    <dbReference type="NCBI Taxonomy" id="2776856"/>
    <lineage>
        <taxon>Viruses</taxon>
        <taxon>Duplodnaviria</taxon>
        <taxon>Heunggongvirae</taxon>
        <taxon>Uroviricota</taxon>
        <taxon>Caudoviricetes</taxon>
        <taxon>Casidaviridae</taxon>
        <taxon>Yangvirus</taxon>
        <taxon>Yangvirus phives</taxon>
    </lineage>
</organism>